<dbReference type="KEGG" id="thd:BHV28_11140"/>
<dbReference type="Pfam" id="PF02325">
    <property type="entry name" value="CCB3_YggT"/>
    <property type="match status" value="1"/>
</dbReference>
<name>A0A1U9JVA0_9HYPH</name>
<dbReference type="AlphaFoldDB" id="A0A1U9JVA0"/>
<dbReference type="Proteomes" id="UP000188912">
    <property type="component" value="Chromosome"/>
</dbReference>
<dbReference type="STRING" id="1902579.BHV28_11140"/>
<evidence type="ECO:0000313" key="3">
    <source>
        <dbReference type="EMBL" id="AQS41802.1"/>
    </source>
</evidence>
<reference evidence="3 4" key="1">
    <citation type="journal article" date="2010" name="Science">
        <title>Genomic comparison of the ants Camponotus floridanus and Harpegnathos saltator.</title>
        <authorList>
            <person name="Bonasio R."/>
            <person name="Zhang G."/>
            <person name="Ye C."/>
            <person name="Mutti N.S."/>
            <person name="Fang X."/>
            <person name="Qin N."/>
            <person name="Donahue G."/>
            <person name="Yang P."/>
            <person name="Li Q."/>
            <person name="Li C."/>
            <person name="Zhang P."/>
            <person name="Huang Z."/>
            <person name="Berger S.L."/>
            <person name="Reinberg D."/>
            <person name="Wang J."/>
            <person name="Liebig J."/>
        </authorList>
    </citation>
    <scope>NUCLEOTIDE SEQUENCE [LARGE SCALE GENOMIC DNA]</scope>
    <source>
        <strain evidence="3 4">Hsal</strain>
    </source>
</reference>
<comment type="similarity">
    <text evidence="1">Belongs to the YggT family.</text>
</comment>
<keyword evidence="2" id="KW-1133">Transmembrane helix</keyword>
<sequence>MDALLRTIDFALYIFLIILMASVIFSWLYNFNIVNRHSQFVRMIGNFLYQTTEPVLRPIRRILPDTGSIDFSPLVVFLIIYFLQSLIMNARISLLFGG</sequence>
<organism evidence="3 4">
    <name type="scientific">Candidatus Tokpelaia hoelldobleri</name>
    <dbReference type="NCBI Taxonomy" id="1902579"/>
    <lineage>
        <taxon>Bacteria</taxon>
        <taxon>Pseudomonadati</taxon>
        <taxon>Pseudomonadota</taxon>
        <taxon>Alphaproteobacteria</taxon>
        <taxon>Hyphomicrobiales</taxon>
        <taxon>Candidatus Tokpelaia</taxon>
    </lineage>
</organism>
<proteinExistence type="inferred from homology"/>
<keyword evidence="4" id="KW-1185">Reference proteome</keyword>
<evidence type="ECO:0000313" key="4">
    <source>
        <dbReference type="Proteomes" id="UP000188912"/>
    </source>
</evidence>
<evidence type="ECO:0000256" key="1">
    <source>
        <dbReference type="ARBA" id="ARBA00010894"/>
    </source>
</evidence>
<dbReference type="PANTHER" id="PTHR33219:SF14">
    <property type="entry name" value="PROTEIN COFACTOR ASSEMBLY OF COMPLEX C SUBUNIT B CCB3, CHLOROPLASTIC-RELATED"/>
    <property type="match status" value="1"/>
</dbReference>
<gene>
    <name evidence="3" type="ORF">BHV28_11140</name>
</gene>
<dbReference type="PANTHER" id="PTHR33219">
    <property type="entry name" value="YLMG HOMOLOG PROTEIN 2, CHLOROPLASTIC"/>
    <property type="match status" value="1"/>
</dbReference>
<accession>A0A1U9JVA0</accession>
<evidence type="ECO:0000256" key="2">
    <source>
        <dbReference type="SAM" id="Phobius"/>
    </source>
</evidence>
<feature type="transmembrane region" description="Helical" evidence="2">
    <location>
        <begin position="12"/>
        <end position="29"/>
    </location>
</feature>
<dbReference type="InterPro" id="IPR003425">
    <property type="entry name" value="CCB3/YggT"/>
</dbReference>
<feature type="transmembrane region" description="Helical" evidence="2">
    <location>
        <begin position="74"/>
        <end position="96"/>
    </location>
</feature>
<keyword evidence="2" id="KW-0812">Transmembrane</keyword>
<reference evidence="3 4" key="2">
    <citation type="journal article" date="2016" name="Sci. Rep.">
        <title>The genome of Rhizobiales bacteria in predatory ants reveals urease gene functions but no genes for nitrogen fixation.</title>
        <authorList>
            <person name="Neuvonen M.M."/>
            <person name="Tamarit D."/>
            <person name="Naslund K."/>
            <person name="Liebig J."/>
            <person name="Feldhaar H."/>
            <person name="Moran N.A."/>
            <person name="Guy L."/>
            <person name="Andersson S.G."/>
        </authorList>
    </citation>
    <scope>NUCLEOTIDE SEQUENCE [LARGE SCALE GENOMIC DNA]</scope>
    <source>
        <strain evidence="3 4">Hsal</strain>
    </source>
</reference>
<keyword evidence="2" id="KW-0472">Membrane</keyword>
<dbReference type="EMBL" id="CP017315">
    <property type="protein sequence ID" value="AQS41802.1"/>
    <property type="molecule type" value="Genomic_DNA"/>
</dbReference>
<dbReference type="GO" id="GO:0016020">
    <property type="term" value="C:membrane"/>
    <property type="evidence" value="ECO:0007669"/>
    <property type="project" value="InterPro"/>
</dbReference>
<protein>
    <submittedName>
        <fullName evidence="3">YGGT family protein</fullName>
    </submittedName>
</protein>